<gene>
    <name evidence="10" type="ORF">SAMN04487991_1097</name>
</gene>
<dbReference type="GO" id="GO:0015199">
    <property type="term" value="F:amino-acid betaine transmembrane transporter activity"/>
    <property type="evidence" value="ECO:0007669"/>
    <property type="project" value="TreeGrafter"/>
</dbReference>
<dbReference type="Proteomes" id="UP000199630">
    <property type="component" value="Unassembled WGS sequence"/>
</dbReference>
<evidence type="ECO:0000256" key="1">
    <source>
        <dbReference type="ARBA" id="ARBA00004651"/>
    </source>
</evidence>
<evidence type="ECO:0000256" key="5">
    <source>
        <dbReference type="ARBA" id="ARBA00022989"/>
    </source>
</evidence>
<dbReference type="GO" id="GO:0005886">
    <property type="term" value="C:plasma membrane"/>
    <property type="evidence" value="ECO:0007669"/>
    <property type="project" value="UniProtKB-SubCell"/>
</dbReference>
<organism evidence="10 11">
    <name type="scientific">Celeribacter neptunius</name>
    <dbReference type="NCBI Taxonomy" id="588602"/>
    <lineage>
        <taxon>Bacteria</taxon>
        <taxon>Pseudomonadati</taxon>
        <taxon>Pseudomonadota</taxon>
        <taxon>Alphaproteobacteria</taxon>
        <taxon>Rhodobacterales</taxon>
        <taxon>Roseobacteraceae</taxon>
        <taxon>Celeribacter</taxon>
    </lineage>
</organism>
<dbReference type="Pfam" id="PF00893">
    <property type="entry name" value="Multi_Drug_Res"/>
    <property type="match status" value="1"/>
</dbReference>
<keyword evidence="11" id="KW-1185">Reference proteome</keyword>
<protein>
    <submittedName>
        <fullName evidence="10">Small multidrug resistance pump</fullName>
    </submittedName>
</protein>
<evidence type="ECO:0000256" key="2">
    <source>
        <dbReference type="ARBA" id="ARBA00022448"/>
    </source>
</evidence>
<dbReference type="GO" id="GO:0031460">
    <property type="term" value="P:glycine betaine transport"/>
    <property type="evidence" value="ECO:0007669"/>
    <property type="project" value="TreeGrafter"/>
</dbReference>
<comment type="subcellular location">
    <subcellularLocation>
        <location evidence="1 8">Cell membrane</location>
        <topology evidence="1 8">Multi-pass membrane protein</topology>
    </subcellularLocation>
</comment>
<comment type="similarity">
    <text evidence="7 8">Belongs to the drug/metabolite transporter (DMT) superfamily. Small multidrug resistance (SMR) (TC 2.A.7.1) family.</text>
</comment>
<dbReference type="Gene3D" id="1.10.3730.20">
    <property type="match status" value="1"/>
</dbReference>
<feature type="transmembrane region" description="Helical" evidence="9">
    <location>
        <begin position="31"/>
        <end position="52"/>
    </location>
</feature>
<dbReference type="SUPFAM" id="SSF103481">
    <property type="entry name" value="Multidrug resistance efflux transporter EmrE"/>
    <property type="match status" value="1"/>
</dbReference>
<name>A0A1I3LNU4_9RHOB</name>
<dbReference type="EMBL" id="FORH01000001">
    <property type="protein sequence ID" value="SFI86373.1"/>
    <property type="molecule type" value="Genomic_DNA"/>
</dbReference>
<dbReference type="InterPro" id="IPR037185">
    <property type="entry name" value="EmrE-like"/>
</dbReference>
<dbReference type="STRING" id="588602.SAMN04487991_1097"/>
<dbReference type="PANTHER" id="PTHR30561">
    <property type="entry name" value="SMR FAMILY PROTON-DEPENDENT DRUG EFFLUX TRANSPORTER SUGE"/>
    <property type="match status" value="1"/>
</dbReference>
<dbReference type="PANTHER" id="PTHR30561:SF1">
    <property type="entry name" value="MULTIDRUG TRANSPORTER EMRE"/>
    <property type="match status" value="1"/>
</dbReference>
<dbReference type="AlphaFoldDB" id="A0A1I3LNU4"/>
<evidence type="ECO:0000256" key="7">
    <source>
        <dbReference type="ARBA" id="ARBA00038032"/>
    </source>
</evidence>
<dbReference type="InterPro" id="IPR000390">
    <property type="entry name" value="Small_drug/metabolite_transptr"/>
</dbReference>
<keyword evidence="5 9" id="KW-1133">Transmembrane helix</keyword>
<feature type="transmembrane region" description="Helical" evidence="9">
    <location>
        <begin position="58"/>
        <end position="79"/>
    </location>
</feature>
<evidence type="ECO:0000256" key="3">
    <source>
        <dbReference type="ARBA" id="ARBA00022475"/>
    </source>
</evidence>
<keyword evidence="4 8" id="KW-0812">Transmembrane</keyword>
<reference evidence="11" key="1">
    <citation type="submission" date="2016-10" db="EMBL/GenBank/DDBJ databases">
        <authorList>
            <person name="Varghese N."/>
            <person name="Submissions S."/>
        </authorList>
    </citation>
    <scope>NUCLEOTIDE SEQUENCE [LARGE SCALE GENOMIC DNA]</scope>
    <source>
        <strain evidence="11">DSM 26471</strain>
    </source>
</reference>
<evidence type="ECO:0000256" key="6">
    <source>
        <dbReference type="ARBA" id="ARBA00023136"/>
    </source>
</evidence>
<keyword evidence="3" id="KW-1003">Cell membrane</keyword>
<accession>A0A1I3LNU4</accession>
<proteinExistence type="inferred from homology"/>
<feature type="transmembrane region" description="Helical" evidence="9">
    <location>
        <begin position="86"/>
        <end position="105"/>
    </location>
</feature>
<feature type="transmembrane region" description="Helical" evidence="9">
    <location>
        <begin position="6"/>
        <end position="24"/>
    </location>
</feature>
<dbReference type="GO" id="GO:0015297">
    <property type="term" value="F:antiporter activity"/>
    <property type="evidence" value="ECO:0007669"/>
    <property type="project" value="TreeGrafter"/>
</dbReference>
<keyword evidence="6 9" id="KW-0472">Membrane</keyword>
<dbReference type="GO" id="GO:1990961">
    <property type="term" value="P:xenobiotic detoxification by transmembrane export across the plasma membrane"/>
    <property type="evidence" value="ECO:0007669"/>
    <property type="project" value="UniProtKB-ARBA"/>
</dbReference>
<evidence type="ECO:0000313" key="11">
    <source>
        <dbReference type="Proteomes" id="UP000199630"/>
    </source>
</evidence>
<evidence type="ECO:0000256" key="4">
    <source>
        <dbReference type="ARBA" id="ARBA00022692"/>
    </source>
</evidence>
<evidence type="ECO:0000313" key="10">
    <source>
        <dbReference type="EMBL" id="SFI86373.1"/>
    </source>
</evidence>
<sequence>MPAHYIYLVLAISLEVIGTTAMAASQQFTRLIPVVILVISYGLSFYFLSLTLKVVPVGIAYAVWSGLGIVLISMIGLVFLGQKLDLPAILGMALIILGVLVIHLFSKTAGH</sequence>
<keyword evidence="2" id="KW-0813">Transport</keyword>
<dbReference type="RefSeq" id="WP_090058623.1">
    <property type="nucleotide sequence ID" value="NZ_FORH01000001.1"/>
</dbReference>
<dbReference type="OrthoDB" id="9808638at2"/>
<dbReference type="GO" id="GO:0015220">
    <property type="term" value="F:choline transmembrane transporter activity"/>
    <property type="evidence" value="ECO:0007669"/>
    <property type="project" value="TreeGrafter"/>
</dbReference>
<dbReference type="InterPro" id="IPR045324">
    <property type="entry name" value="Small_multidrug_res"/>
</dbReference>
<evidence type="ECO:0000256" key="9">
    <source>
        <dbReference type="SAM" id="Phobius"/>
    </source>
</evidence>
<evidence type="ECO:0000256" key="8">
    <source>
        <dbReference type="RuleBase" id="RU003942"/>
    </source>
</evidence>
<dbReference type="FunFam" id="1.10.3730.20:FF:000001">
    <property type="entry name" value="Quaternary ammonium compound resistance transporter SugE"/>
    <property type="match status" value="1"/>
</dbReference>